<feature type="compositionally biased region" description="Basic and acidic residues" evidence="11">
    <location>
        <begin position="127"/>
        <end position="141"/>
    </location>
</feature>
<dbReference type="InterPro" id="IPR051713">
    <property type="entry name" value="T-cell_Activation_Regulation"/>
</dbReference>
<gene>
    <name evidence="15" type="primary">LOC113070583</name>
</gene>
<dbReference type="SUPFAM" id="SSF48726">
    <property type="entry name" value="Immunoglobulin"/>
    <property type="match status" value="1"/>
</dbReference>
<keyword evidence="6" id="KW-0472">Membrane</keyword>
<dbReference type="KEGG" id="caua:113070583"/>
<dbReference type="GO" id="GO:0007166">
    <property type="term" value="P:cell surface receptor signaling pathway"/>
    <property type="evidence" value="ECO:0007669"/>
    <property type="project" value="TreeGrafter"/>
</dbReference>
<dbReference type="PANTHER" id="PTHR25466:SF14">
    <property type="entry name" value="BUTYROPHILIN SUBFAMILY 2 MEMBER A2-LIKE-RELATED"/>
    <property type="match status" value="1"/>
</dbReference>
<dbReference type="SMART" id="SM00408">
    <property type="entry name" value="IGc2"/>
    <property type="match status" value="1"/>
</dbReference>
<evidence type="ECO:0000313" key="15">
    <source>
        <dbReference type="RefSeq" id="XP_026099765.1"/>
    </source>
</evidence>
<dbReference type="Pfam" id="PF07686">
    <property type="entry name" value="V-set"/>
    <property type="match status" value="1"/>
</dbReference>
<keyword evidence="4 12" id="KW-0732">Signal</keyword>
<evidence type="ECO:0000256" key="1">
    <source>
        <dbReference type="ARBA" id="ARBA00004251"/>
    </source>
</evidence>
<dbReference type="PANTHER" id="PTHR25466">
    <property type="entry name" value="T-LYMPHOCYTE ACTIVATION ANTIGEN"/>
    <property type="match status" value="1"/>
</dbReference>
<dbReference type="RefSeq" id="XP_026099765.1">
    <property type="nucleotide sequence ID" value="XM_026243980.1"/>
</dbReference>
<evidence type="ECO:0000313" key="14">
    <source>
        <dbReference type="Proteomes" id="UP000515129"/>
    </source>
</evidence>
<keyword evidence="8" id="KW-0675">Receptor</keyword>
<proteinExistence type="predicted"/>
<dbReference type="GeneID" id="113070583"/>
<evidence type="ECO:0000256" key="7">
    <source>
        <dbReference type="ARBA" id="ARBA00023157"/>
    </source>
</evidence>
<organism evidence="14 15">
    <name type="scientific">Carassius auratus</name>
    <name type="common">Goldfish</name>
    <dbReference type="NCBI Taxonomy" id="7957"/>
    <lineage>
        <taxon>Eukaryota</taxon>
        <taxon>Metazoa</taxon>
        <taxon>Chordata</taxon>
        <taxon>Craniata</taxon>
        <taxon>Vertebrata</taxon>
        <taxon>Euteleostomi</taxon>
        <taxon>Actinopterygii</taxon>
        <taxon>Neopterygii</taxon>
        <taxon>Teleostei</taxon>
        <taxon>Ostariophysi</taxon>
        <taxon>Cypriniformes</taxon>
        <taxon>Cyprinidae</taxon>
        <taxon>Cyprininae</taxon>
        <taxon>Carassius</taxon>
    </lineage>
</organism>
<name>A0A6P6MSX9_CARAU</name>
<keyword evidence="9" id="KW-0325">Glycoprotein</keyword>
<dbReference type="GO" id="GO:0009897">
    <property type="term" value="C:external side of plasma membrane"/>
    <property type="evidence" value="ECO:0007669"/>
    <property type="project" value="TreeGrafter"/>
</dbReference>
<dbReference type="InterPro" id="IPR036179">
    <property type="entry name" value="Ig-like_dom_sf"/>
</dbReference>
<dbReference type="Proteomes" id="UP000515129">
    <property type="component" value="Unplaced"/>
</dbReference>
<evidence type="ECO:0000256" key="11">
    <source>
        <dbReference type="SAM" id="MobiDB-lite"/>
    </source>
</evidence>
<keyword evidence="10" id="KW-0393">Immunoglobulin domain</keyword>
<dbReference type="InterPro" id="IPR003598">
    <property type="entry name" value="Ig_sub2"/>
</dbReference>
<evidence type="ECO:0000256" key="4">
    <source>
        <dbReference type="ARBA" id="ARBA00022729"/>
    </source>
</evidence>
<evidence type="ECO:0000256" key="6">
    <source>
        <dbReference type="ARBA" id="ARBA00023136"/>
    </source>
</evidence>
<dbReference type="OrthoDB" id="9898017at2759"/>
<keyword evidence="3" id="KW-0812">Transmembrane</keyword>
<dbReference type="InterPro" id="IPR013106">
    <property type="entry name" value="Ig_V-set"/>
</dbReference>
<evidence type="ECO:0000256" key="2">
    <source>
        <dbReference type="ARBA" id="ARBA00022475"/>
    </source>
</evidence>
<dbReference type="PROSITE" id="PS50835">
    <property type="entry name" value="IG_LIKE"/>
    <property type="match status" value="1"/>
</dbReference>
<evidence type="ECO:0000256" key="9">
    <source>
        <dbReference type="ARBA" id="ARBA00023180"/>
    </source>
</evidence>
<evidence type="ECO:0000256" key="12">
    <source>
        <dbReference type="SAM" id="SignalP"/>
    </source>
</evidence>
<dbReference type="GO" id="GO:0042130">
    <property type="term" value="P:negative regulation of T cell proliferation"/>
    <property type="evidence" value="ECO:0007669"/>
    <property type="project" value="TreeGrafter"/>
</dbReference>
<evidence type="ECO:0000256" key="10">
    <source>
        <dbReference type="ARBA" id="ARBA00023319"/>
    </source>
</evidence>
<dbReference type="AlphaFoldDB" id="A0A6P6MSX9"/>
<keyword evidence="5" id="KW-1133">Transmembrane helix</keyword>
<dbReference type="Gene3D" id="2.60.40.10">
    <property type="entry name" value="Immunoglobulins"/>
    <property type="match status" value="1"/>
</dbReference>
<evidence type="ECO:0000256" key="5">
    <source>
        <dbReference type="ARBA" id="ARBA00022989"/>
    </source>
</evidence>
<dbReference type="GO" id="GO:0006955">
    <property type="term" value="P:immune response"/>
    <property type="evidence" value="ECO:0007669"/>
    <property type="project" value="TreeGrafter"/>
</dbReference>
<evidence type="ECO:0000256" key="8">
    <source>
        <dbReference type="ARBA" id="ARBA00023170"/>
    </source>
</evidence>
<feature type="domain" description="Ig-like" evidence="13">
    <location>
        <begin position="32"/>
        <end position="122"/>
    </location>
</feature>
<comment type="subcellular location">
    <subcellularLocation>
        <location evidence="1">Cell membrane</location>
        <topology evidence="1">Single-pass type I membrane protein</topology>
    </subcellularLocation>
</comment>
<dbReference type="GO" id="GO:0042102">
    <property type="term" value="P:positive regulation of T cell proliferation"/>
    <property type="evidence" value="ECO:0007669"/>
    <property type="project" value="TreeGrafter"/>
</dbReference>
<feature type="region of interest" description="Disordered" evidence="11">
    <location>
        <begin position="127"/>
        <end position="148"/>
    </location>
</feature>
<dbReference type="GO" id="GO:0071222">
    <property type="term" value="P:cellular response to lipopolysaccharide"/>
    <property type="evidence" value="ECO:0007669"/>
    <property type="project" value="TreeGrafter"/>
</dbReference>
<accession>A0A6P6MSX9</accession>
<sequence length="170" mass="19360">MIIRCCVIYLLLHLTGKVSLQDSANTFDRVVGDSVTLPCIYVNQQPSTDVLWRLNASIKVLNIIDGNPSTEKQDGIFRNRIESFPSEYAKGNYSIKLKDLNFNHAGIYTCFLQMPNEEKMIQLFIKEKPDKPTEKPEKPTERQNNSCMETESQKILALLTTLLGLTLHLI</sequence>
<keyword evidence="14" id="KW-1185">Reference proteome</keyword>
<dbReference type="InterPro" id="IPR007110">
    <property type="entry name" value="Ig-like_dom"/>
</dbReference>
<feature type="chain" id="PRO_5027753985" evidence="12">
    <location>
        <begin position="21"/>
        <end position="170"/>
    </location>
</feature>
<evidence type="ECO:0000256" key="3">
    <source>
        <dbReference type="ARBA" id="ARBA00022692"/>
    </source>
</evidence>
<keyword evidence="2" id="KW-1003">Cell membrane</keyword>
<feature type="signal peptide" evidence="12">
    <location>
        <begin position="1"/>
        <end position="20"/>
    </location>
</feature>
<keyword evidence="7" id="KW-1015">Disulfide bond</keyword>
<reference evidence="15" key="1">
    <citation type="submission" date="2025-08" db="UniProtKB">
        <authorList>
            <consortium name="RefSeq"/>
        </authorList>
    </citation>
    <scope>IDENTIFICATION</scope>
    <source>
        <strain evidence="15">Wakin</strain>
        <tissue evidence="15">Muscle</tissue>
    </source>
</reference>
<protein>
    <submittedName>
        <fullName evidence="15">CD276 antigen homolog</fullName>
    </submittedName>
</protein>
<dbReference type="InterPro" id="IPR013783">
    <property type="entry name" value="Ig-like_fold"/>
</dbReference>
<dbReference type="GO" id="GO:0031295">
    <property type="term" value="P:T cell costimulation"/>
    <property type="evidence" value="ECO:0007669"/>
    <property type="project" value="TreeGrafter"/>
</dbReference>
<evidence type="ECO:0000259" key="13">
    <source>
        <dbReference type="PROSITE" id="PS50835"/>
    </source>
</evidence>